<protein>
    <submittedName>
        <fullName evidence="1">Uncharacterized protein</fullName>
    </submittedName>
</protein>
<dbReference type="Proteomes" id="UP000622552">
    <property type="component" value="Unassembled WGS sequence"/>
</dbReference>
<proteinExistence type="predicted"/>
<evidence type="ECO:0000313" key="1">
    <source>
        <dbReference type="EMBL" id="MBG6140368.1"/>
    </source>
</evidence>
<accession>A0A8J7H1Q8</accession>
<organism evidence="1 2">
    <name type="scientific">Longispora fulva</name>
    <dbReference type="NCBI Taxonomy" id="619741"/>
    <lineage>
        <taxon>Bacteria</taxon>
        <taxon>Bacillati</taxon>
        <taxon>Actinomycetota</taxon>
        <taxon>Actinomycetes</taxon>
        <taxon>Micromonosporales</taxon>
        <taxon>Micromonosporaceae</taxon>
        <taxon>Longispora</taxon>
    </lineage>
</organism>
<reference evidence="1" key="1">
    <citation type="submission" date="2020-11" db="EMBL/GenBank/DDBJ databases">
        <title>Sequencing the genomes of 1000 actinobacteria strains.</title>
        <authorList>
            <person name="Klenk H.-P."/>
        </authorList>
    </citation>
    <scope>NUCLEOTIDE SEQUENCE</scope>
    <source>
        <strain evidence="1">DSM 45356</strain>
    </source>
</reference>
<sequence length="116" mass="12552">MTPHTATVLGTLDTSAEEGLARINCYQLHDDGADDGDGLYCYWMTPGDTYGVVHDGGTWTVAGGVWTEVGHTYRLVDDGGPMESLPTRLGPLPLDPGRGYQLQVDEAGDWLVWRLG</sequence>
<name>A0A8J7H1Q8_9ACTN</name>
<keyword evidence="2" id="KW-1185">Reference proteome</keyword>
<gene>
    <name evidence="1" type="ORF">IW245_006562</name>
</gene>
<dbReference type="AlphaFoldDB" id="A0A8J7H1Q8"/>
<dbReference type="RefSeq" id="WP_197006918.1">
    <property type="nucleotide sequence ID" value="NZ_BONS01000006.1"/>
</dbReference>
<dbReference type="EMBL" id="JADOUF010000001">
    <property type="protein sequence ID" value="MBG6140368.1"/>
    <property type="molecule type" value="Genomic_DNA"/>
</dbReference>
<evidence type="ECO:0000313" key="2">
    <source>
        <dbReference type="Proteomes" id="UP000622552"/>
    </source>
</evidence>
<comment type="caution">
    <text evidence="1">The sequence shown here is derived from an EMBL/GenBank/DDBJ whole genome shotgun (WGS) entry which is preliminary data.</text>
</comment>